<sequence>MEKNEETETLDDLFKFGFEAIKDLEQMDATDAKYAQTVAEAIEKLEQCTTFVNQLNLFSINEKVEEIATPVLKFLLLPAFLSTLATRKRDDRLLILEQSEIYLEDFLKRCTEYGLTSWTGRKSDDGEGNRSLEQAARDRNSKINRYKEGQRLESLLLEVEKKIEVGSAQDDEVRDYYLNLIQFWCNKAVDDLDLVEHEKQILKFMRSKPQETEEKEPVKRKPFKPFIITKSAEQKKVFGAGYPSLPILSVDEFYEQKYGKDGKGGAEGSGHCPGGHSLQKWAEDPEANERALDGEAAEKEDKVTNDDPDELARMRSWDDWKDEHRRGEGNRKNMG</sequence>
<name>A0AAJ6VWD2_9ACAR</name>
<dbReference type="PANTHER" id="PTHR10933">
    <property type="entry name" value="IMMUNOGLOBULIN-BINDING PROTEIN 1"/>
    <property type="match status" value="1"/>
</dbReference>
<reference evidence="3" key="1">
    <citation type="submission" date="2025-08" db="UniProtKB">
        <authorList>
            <consortium name="RefSeq"/>
        </authorList>
    </citation>
    <scope>IDENTIFICATION</scope>
</reference>
<dbReference type="InterPro" id="IPR038511">
    <property type="entry name" value="TAP42/TAP46-like_sf"/>
</dbReference>
<dbReference type="AlphaFoldDB" id="A0AAJ6VWD2"/>
<organism evidence="2 3">
    <name type="scientific">Galendromus occidentalis</name>
    <name type="common">western predatory mite</name>
    <dbReference type="NCBI Taxonomy" id="34638"/>
    <lineage>
        <taxon>Eukaryota</taxon>
        <taxon>Metazoa</taxon>
        <taxon>Ecdysozoa</taxon>
        <taxon>Arthropoda</taxon>
        <taxon>Chelicerata</taxon>
        <taxon>Arachnida</taxon>
        <taxon>Acari</taxon>
        <taxon>Parasitiformes</taxon>
        <taxon>Mesostigmata</taxon>
        <taxon>Gamasina</taxon>
        <taxon>Phytoseioidea</taxon>
        <taxon>Phytoseiidae</taxon>
        <taxon>Typhlodrominae</taxon>
        <taxon>Galendromus</taxon>
    </lineage>
</organism>
<dbReference type="PANTHER" id="PTHR10933:SF9">
    <property type="entry name" value="IMMUNOGLOBULIN-BINDING PROTEIN 1"/>
    <property type="match status" value="1"/>
</dbReference>
<evidence type="ECO:0000256" key="1">
    <source>
        <dbReference type="SAM" id="MobiDB-lite"/>
    </source>
</evidence>
<dbReference type="GO" id="GO:0005829">
    <property type="term" value="C:cytosol"/>
    <property type="evidence" value="ECO:0007669"/>
    <property type="project" value="TreeGrafter"/>
</dbReference>
<dbReference type="RefSeq" id="XP_003739576.1">
    <property type="nucleotide sequence ID" value="XM_003739528.1"/>
</dbReference>
<dbReference type="Proteomes" id="UP000694867">
    <property type="component" value="Unplaced"/>
</dbReference>
<dbReference type="GO" id="GO:0051721">
    <property type="term" value="F:protein phosphatase 2A binding"/>
    <property type="evidence" value="ECO:0007669"/>
    <property type="project" value="TreeGrafter"/>
</dbReference>
<feature type="compositionally biased region" description="Basic and acidic residues" evidence="1">
    <location>
        <begin position="281"/>
        <end position="335"/>
    </location>
</feature>
<dbReference type="GO" id="GO:0009966">
    <property type="term" value="P:regulation of signal transduction"/>
    <property type="evidence" value="ECO:0007669"/>
    <property type="project" value="InterPro"/>
</dbReference>
<dbReference type="GeneID" id="100903063"/>
<dbReference type="Pfam" id="PF04177">
    <property type="entry name" value="TAP42"/>
    <property type="match status" value="1"/>
</dbReference>
<evidence type="ECO:0000313" key="2">
    <source>
        <dbReference type="Proteomes" id="UP000694867"/>
    </source>
</evidence>
<dbReference type="Gene3D" id="1.25.40.540">
    <property type="entry name" value="TAP42-like family"/>
    <property type="match status" value="1"/>
</dbReference>
<keyword evidence="2" id="KW-1185">Reference proteome</keyword>
<gene>
    <name evidence="3" type="primary">LOC100903063</name>
</gene>
<proteinExistence type="predicted"/>
<dbReference type="KEGG" id="goe:100903063"/>
<dbReference type="InterPro" id="IPR007304">
    <property type="entry name" value="TAP46-like"/>
</dbReference>
<feature type="region of interest" description="Disordered" evidence="1">
    <location>
        <begin position="259"/>
        <end position="335"/>
    </location>
</feature>
<dbReference type="CTD" id="326166"/>
<accession>A0AAJ6VWD2</accession>
<protein>
    <submittedName>
        <fullName evidence="3">Immunoglobulin-binding protein 1</fullName>
    </submittedName>
</protein>
<evidence type="ECO:0000313" key="3">
    <source>
        <dbReference type="RefSeq" id="XP_003739576.1"/>
    </source>
</evidence>
<dbReference type="GO" id="GO:0035303">
    <property type="term" value="P:regulation of dephosphorylation"/>
    <property type="evidence" value="ECO:0007669"/>
    <property type="project" value="TreeGrafter"/>
</dbReference>